<evidence type="ECO:0000256" key="1">
    <source>
        <dbReference type="SAM" id="Phobius"/>
    </source>
</evidence>
<comment type="caution">
    <text evidence="2">The sequence shown here is derived from an EMBL/GenBank/DDBJ whole genome shotgun (WGS) entry which is preliminary data.</text>
</comment>
<feature type="transmembrane region" description="Helical" evidence="1">
    <location>
        <begin position="178"/>
        <end position="206"/>
    </location>
</feature>
<keyword evidence="1" id="KW-0812">Transmembrane</keyword>
<name>A0ABR1J768_9AGAR</name>
<proteinExistence type="predicted"/>
<dbReference type="EMBL" id="JBANRG010000039">
    <property type="protein sequence ID" value="KAK7448139.1"/>
    <property type="molecule type" value="Genomic_DNA"/>
</dbReference>
<gene>
    <name evidence="2" type="ORF">VKT23_013898</name>
</gene>
<organism evidence="2 3">
    <name type="scientific">Marasmiellus scandens</name>
    <dbReference type="NCBI Taxonomy" id="2682957"/>
    <lineage>
        <taxon>Eukaryota</taxon>
        <taxon>Fungi</taxon>
        <taxon>Dikarya</taxon>
        <taxon>Basidiomycota</taxon>
        <taxon>Agaricomycotina</taxon>
        <taxon>Agaricomycetes</taxon>
        <taxon>Agaricomycetidae</taxon>
        <taxon>Agaricales</taxon>
        <taxon>Marasmiineae</taxon>
        <taxon>Omphalotaceae</taxon>
        <taxon>Marasmiellus</taxon>
    </lineage>
</organism>
<evidence type="ECO:0000313" key="2">
    <source>
        <dbReference type="EMBL" id="KAK7448139.1"/>
    </source>
</evidence>
<keyword evidence="1" id="KW-1133">Transmembrane helix</keyword>
<keyword evidence="3" id="KW-1185">Reference proteome</keyword>
<reference evidence="2 3" key="1">
    <citation type="submission" date="2024-01" db="EMBL/GenBank/DDBJ databases">
        <title>A draft genome for the cacao thread blight pathogen Marasmiellus scandens.</title>
        <authorList>
            <person name="Baruah I.K."/>
            <person name="Leung J."/>
            <person name="Bukari Y."/>
            <person name="Amoako-Attah I."/>
            <person name="Meinhardt L.W."/>
            <person name="Bailey B.A."/>
            <person name="Cohen S.P."/>
        </authorList>
    </citation>
    <scope>NUCLEOTIDE SEQUENCE [LARGE SCALE GENOMIC DNA]</scope>
    <source>
        <strain evidence="2 3">GH-19</strain>
    </source>
</reference>
<dbReference type="Proteomes" id="UP001498398">
    <property type="component" value="Unassembled WGS sequence"/>
</dbReference>
<sequence>MQYDIHSHSQLSSGYPFNSEINPSGVTVAFSWSLTPDTISFPNISDGWYRLDDPTNDTDFMLHMFYIAECNVTVYNLSIVYSTLSSDNPFSYAAEPIISNFNTTSALLAGVDPAYPPSLVDKLQENLQPDLQLPRDVFLDILAQNISVALLAAASPLMERQLAAKGSQIVVQAASRYPLAPLSLVLTILYGYAFAALILAFVSLFLSSPTISAVKGMTILELAQSRLTNPLANVADHFSQNGESIQPLTTSAIDLFPAESSTSKRLKFGLVGEKDKPQFKVDVEQ</sequence>
<keyword evidence="1" id="KW-0472">Membrane</keyword>
<evidence type="ECO:0000313" key="3">
    <source>
        <dbReference type="Proteomes" id="UP001498398"/>
    </source>
</evidence>
<protein>
    <submittedName>
        <fullName evidence="2">Uncharacterized protein</fullName>
    </submittedName>
</protein>
<accession>A0ABR1J768</accession>